<protein>
    <submittedName>
        <fullName evidence="5">Fructose-1_6-bisphosphatase 1</fullName>
    </submittedName>
</protein>
<organism evidence="5 6">
    <name type="scientific">Caligus rogercresseyi</name>
    <name type="common">Sea louse</name>
    <dbReference type="NCBI Taxonomy" id="217165"/>
    <lineage>
        <taxon>Eukaryota</taxon>
        <taxon>Metazoa</taxon>
        <taxon>Ecdysozoa</taxon>
        <taxon>Arthropoda</taxon>
        <taxon>Crustacea</taxon>
        <taxon>Multicrustacea</taxon>
        <taxon>Hexanauplia</taxon>
        <taxon>Copepoda</taxon>
        <taxon>Siphonostomatoida</taxon>
        <taxon>Caligidae</taxon>
        <taxon>Caligus</taxon>
    </lineage>
</organism>
<keyword evidence="2" id="KW-0460">Magnesium</keyword>
<dbReference type="InterPro" id="IPR000146">
    <property type="entry name" value="FBPase_class-1"/>
</dbReference>
<dbReference type="GO" id="GO:0006002">
    <property type="term" value="P:fructose 6-phosphate metabolic process"/>
    <property type="evidence" value="ECO:0007669"/>
    <property type="project" value="TreeGrafter"/>
</dbReference>
<keyword evidence="1" id="KW-0479">Metal-binding</keyword>
<feature type="non-terminal residue" evidence="5">
    <location>
        <position position="121"/>
    </location>
</feature>
<dbReference type="SUPFAM" id="SSF56655">
    <property type="entry name" value="Carbohydrate phosphatase"/>
    <property type="match status" value="1"/>
</dbReference>
<dbReference type="GO" id="GO:0006000">
    <property type="term" value="P:fructose metabolic process"/>
    <property type="evidence" value="ECO:0007669"/>
    <property type="project" value="TreeGrafter"/>
</dbReference>
<dbReference type="GO" id="GO:0030388">
    <property type="term" value="P:fructose 1,6-bisphosphate metabolic process"/>
    <property type="evidence" value="ECO:0007669"/>
    <property type="project" value="TreeGrafter"/>
</dbReference>
<evidence type="ECO:0000259" key="4">
    <source>
        <dbReference type="Pfam" id="PF00316"/>
    </source>
</evidence>
<dbReference type="EMBL" id="CP045910">
    <property type="protein sequence ID" value="QQP31463.1"/>
    <property type="molecule type" value="Genomic_DNA"/>
</dbReference>
<evidence type="ECO:0000256" key="2">
    <source>
        <dbReference type="ARBA" id="ARBA00022842"/>
    </source>
</evidence>
<proteinExistence type="predicted"/>
<dbReference type="GO" id="GO:0005986">
    <property type="term" value="P:sucrose biosynthetic process"/>
    <property type="evidence" value="ECO:0007669"/>
    <property type="project" value="TreeGrafter"/>
</dbReference>
<dbReference type="InterPro" id="IPR033391">
    <property type="entry name" value="FBPase_N"/>
</dbReference>
<keyword evidence="6" id="KW-1185">Reference proteome</keyword>
<dbReference type="GO" id="GO:0005829">
    <property type="term" value="C:cytosol"/>
    <property type="evidence" value="ECO:0007669"/>
    <property type="project" value="TreeGrafter"/>
</dbReference>
<dbReference type="Gene3D" id="3.30.540.10">
    <property type="entry name" value="Fructose-1,6-Bisphosphatase, subunit A, domain 1"/>
    <property type="match status" value="1"/>
</dbReference>
<dbReference type="PANTHER" id="PTHR11556:SF1">
    <property type="entry name" value="FRUCTOSE-BISPHOSPHATASE"/>
    <property type="match status" value="1"/>
</dbReference>
<name>A0A7T8GKS7_CALRO</name>
<dbReference type="OrthoDB" id="10256725at2759"/>
<evidence type="ECO:0000256" key="1">
    <source>
        <dbReference type="ARBA" id="ARBA00022723"/>
    </source>
</evidence>
<gene>
    <name evidence="5" type="ORF">FKW44_025072</name>
</gene>
<dbReference type="PANTHER" id="PTHR11556">
    <property type="entry name" value="FRUCTOSE-1,6-BISPHOSPHATASE-RELATED"/>
    <property type="match status" value="1"/>
</dbReference>
<comment type="pathway">
    <text evidence="3">Carbohydrate biosynthesis.</text>
</comment>
<dbReference type="GO" id="GO:0042132">
    <property type="term" value="F:fructose 1,6-bisphosphate 1-phosphatase activity"/>
    <property type="evidence" value="ECO:0007669"/>
    <property type="project" value="TreeGrafter"/>
</dbReference>
<evidence type="ECO:0000313" key="6">
    <source>
        <dbReference type="Proteomes" id="UP000595437"/>
    </source>
</evidence>
<dbReference type="GO" id="GO:0046872">
    <property type="term" value="F:metal ion binding"/>
    <property type="evidence" value="ECO:0007669"/>
    <property type="project" value="UniProtKB-KW"/>
</dbReference>
<reference evidence="6" key="1">
    <citation type="submission" date="2021-01" db="EMBL/GenBank/DDBJ databases">
        <title>Caligus Genome Assembly.</title>
        <authorList>
            <person name="Gallardo-Escarate C."/>
        </authorList>
    </citation>
    <scope>NUCLEOTIDE SEQUENCE [LARGE SCALE GENOMIC DNA]</scope>
</reference>
<feature type="domain" description="Fructose-1-6-bisphosphatase class I N-terminal" evidence="4">
    <location>
        <begin position="2"/>
        <end position="96"/>
    </location>
</feature>
<dbReference type="Proteomes" id="UP000595437">
    <property type="component" value="Chromosome 21"/>
</dbReference>
<evidence type="ECO:0000256" key="3">
    <source>
        <dbReference type="ARBA" id="ARBA00024331"/>
    </source>
</evidence>
<evidence type="ECO:0000313" key="5">
    <source>
        <dbReference type="EMBL" id="QQP31463.1"/>
    </source>
</evidence>
<dbReference type="AlphaFoldDB" id="A0A7T8GKS7"/>
<dbReference type="GO" id="GO:0006094">
    <property type="term" value="P:gluconeogenesis"/>
    <property type="evidence" value="ECO:0007669"/>
    <property type="project" value="TreeGrafter"/>
</dbReference>
<sequence>MDNVVEVEPEKAGNYIVCFDPLDGSNNIDCLASIGSIFAVYRRVSPKGSPPTLEDVLQPGKNLIAAGYALYGSATVMMLSTGSGVDKYILDPSTGKRDIFKNQSIDVWGMAKDYKRGPSLE</sequence>
<dbReference type="Pfam" id="PF00316">
    <property type="entry name" value="FBPase"/>
    <property type="match status" value="1"/>
</dbReference>
<accession>A0A7T8GKS7</accession>